<feature type="domain" description="OBG-type G" evidence="2">
    <location>
        <begin position="158"/>
        <end position="321"/>
    </location>
</feature>
<dbReference type="Proteomes" id="UP000065473">
    <property type="component" value="Chromosome"/>
</dbReference>
<dbReference type="Proteomes" id="UP000060043">
    <property type="component" value="Chromosome"/>
</dbReference>
<name>A0A0U3FAQ2_9CREN</name>
<dbReference type="STRING" id="1435377.SUSAZ_07600"/>
<dbReference type="OrthoDB" id="147673at2157"/>
<sequence length="329" mass="37710">MLNPFEKISIPNDPETVIKTILNRIPKINGNTPKDREIRRIKYVVEQVRKYRVFLDTFPKISDLHPFYRELLEITSGDIGHFQRCLSAIRKSVLLAEKLSDEYISLIKRDPQNRPNKYMRQYVGRVFSVLRKRKECIDLVIRISKELKKLQTIDPYLPTIIVAGPPNVGKSSLVSKISSAKPEIASYPFTTKEIHVGHITSGILTVQVIDTPGILDRPMKDRNVVELKAINAIKNLNGIILFLFDASNSSMYTYKEQLDLYREIMGLGKVVIPVINKIDDLNEELYNAIKNEIKNEQIFEISAEKNTGINELLNYALKLLSKQSEVLDN</sequence>
<gene>
    <name evidence="3" type="ORF">ATY89_10080</name>
    <name evidence="4" type="ORF">ATZ20_01635</name>
</gene>
<protein>
    <submittedName>
        <fullName evidence="3">GTP-binding protein</fullName>
    </submittedName>
</protein>
<evidence type="ECO:0000313" key="6">
    <source>
        <dbReference type="Proteomes" id="UP000065473"/>
    </source>
</evidence>
<keyword evidence="1" id="KW-0547">Nucleotide-binding</keyword>
<dbReference type="AlphaFoldDB" id="A0A0U3FAQ2"/>
<proteinExistence type="predicted"/>
<dbReference type="Pfam" id="PF17835">
    <property type="entry name" value="NOG1_N"/>
    <property type="match status" value="1"/>
</dbReference>
<accession>A0A0U3FAQ2</accession>
<dbReference type="InterPro" id="IPR006073">
    <property type="entry name" value="GTP-bd"/>
</dbReference>
<evidence type="ECO:0000259" key="2">
    <source>
        <dbReference type="PROSITE" id="PS51710"/>
    </source>
</evidence>
<dbReference type="Pfam" id="PF01926">
    <property type="entry name" value="MMR_HSR1"/>
    <property type="match status" value="1"/>
</dbReference>
<dbReference type="NCBIfam" id="TIGR00231">
    <property type="entry name" value="small_GTP"/>
    <property type="match status" value="1"/>
</dbReference>
<reference evidence="5 6" key="1">
    <citation type="submission" date="2015-12" db="EMBL/GenBank/DDBJ databases">
        <title>A stable core within a dynamic pangenome in Sulfolobus acidocaldarius.</title>
        <authorList>
            <person name="Anderson R."/>
            <person name="Kouris A."/>
            <person name="Seward C."/>
            <person name="Campbell K."/>
            <person name="Whitaker R."/>
        </authorList>
    </citation>
    <scope>NUCLEOTIDE SEQUENCE [LARGE SCALE GENOMIC DNA]</scope>
    <source>
        <strain evidence="3 6">GG12-C01-09</strain>
        <strain evidence="4 5">NG05B_CO5_07</strain>
    </source>
</reference>
<evidence type="ECO:0000256" key="1">
    <source>
        <dbReference type="ARBA" id="ARBA00022741"/>
    </source>
</evidence>
<dbReference type="InterPro" id="IPR041623">
    <property type="entry name" value="NOG1_N"/>
</dbReference>
<dbReference type="RefSeq" id="WP_015385641.1">
    <property type="nucleotide sequence ID" value="NZ_BHWZ01000004.1"/>
</dbReference>
<dbReference type="GeneID" id="14552098"/>
<dbReference type="PaxDb" id="1435377-SUSAZ_07600"/>
<dbReference type="SUPFAM" id="SSF52540">
    <property type="entry name" value="P-loop containing nucleoside triphosphate hydrolases"/>
    <property type="match status" value="1"/>
</dbReference>
<dbReference type="InterPro" id="IPR005225">
    <property type="entry name" value="Small_GTP-bd"/>
</dbReference>
<dbReference type="PRINTS" id="PR00326">
    <property type="entry name" value="GTP1OBG"/>
</dbReference>
<dbReference type="PANTHER" id="PTHR45759">
    <property type="entry name" value="NUCLEOLAR GTP-BINDING PROTEIN 1"/>
    <property type="match status" value="1"/>
</dbReference>
<evidence type="ECO:0000313" key="5">
    <source>
        <dbReference type="Proteomes" id="UP000060043"/>
    </source>
</evidence>
<dbReference type="PROSITE" id="PS51710">
    <property type="entry name" value="G_OBG"/>
    <property type="match status" value="1"/>
</dbReference>
<dbReference type="InterPro" id="IPR031167">
    <property type="entry name" value="G_OBG"/>
</dbReference>
<evidence type="ECO:0000313" key="3">
    <source>
        <dbReference type="EMBL" id="ALU30250.1"/>
    </source>
</evidence>
<dbReference type="Gene3D" id="3.40.50.300">
    <property type="entry name" value="P-loop containing nucleotide triphosphate hydrolases"/>
    <property type="match status" value="1"/>
</dbReference>
<dbReference type="GO" id="GO:0005525">
    <property type="term" value="F:GTP binding"/>
    <property type="evidence" value="ECO:0007669"/>
    <property type="project" value="InterPro"/>
</dbReference>
<dbReference type="Gene3D" id="1.20.120.1190">
    <property type="match status" value="1"/>
</dbReference>
<dbReference type="EMBL" id="CP013695">
    <property type="protein sequence ID" value="ALU30966.1"/>
    <property type="molecule type" value="Genomic_DNA"/>
</dbReference>
<dbReference type="InterPro" id="IPR027417">
    <property type="entry name" value="P-loop_NTPase"/>
</dbReference>
<dbReference type="EMBL" id="CP013694">
    <property type="protein sequence ID" value="ALU30250.1"/>
    <property type="molecule type" value="Genomic_DNA"/>
</dbReference>
<dbReference type="CDD" id="cd01897">
    <property type="entry name" value="NOG"/>
    <property type="match status" value="1"/>
</dbReference>
<evidence type="ECO:0000313" key="4">
    <source>
        <dbReference type="EMBL" id="ALU30966.1"/>
    </source>
</evidence>
<organism evidence="3 6">
    <name type="scientific">Sulfolobus acidocaldarius</name>
    <dbReference type="NCBI Taxonomy" id="2285"/>
    <lineage>
        <taxon>Archaea</taxon>
        <taxon>Thermoproteota</taxon>
        <taxon>Thermoprotei</taxon>
        <taxon>Sulfolobales</taxon>
        <taxon>Sulfolobaceae</taxon>
        <taxon>Sulfolobus</taxon>
    </lineage>
</organism>